<dbReference type="EC" id="3.1.3.25" evidence="7"/>
<dbReference type="PROSITE" id="PS00630">
    <property type="entry name" value="IMP_2"/>
    <property type="match status" value="1"/>
</dbReference>
<dbReference type="Gene3D" id="3.30.540.10">
    <property type="entry name" value="Fructose-1,6-Bisphosphatase, subunit A, domain 1"/>
    <property type="match status" value="1"/>
</dbReference>
<dbReference type="Pfam" id="PF00459">
    <property type="entry name" value="Inositol_P"/>
    <property type="match status" value="1"/>
</dbReference>
<evidence type="ECO:0000256" key="1">
    <source>
        <dbReference type="ARBA" id="ARBA00001033"/>
    </source>
</evidence>
<keyword evidence="5 7" id="KW-0378">Hydrolase</keyword>
<accession>A0ABR6CPQ5</accession>
<comment type="catalytic activity">
    <reaction evidence="1 7">
        <text>a myo-inositol phosphate + H2O = myo-inositol + phosphate</text>
        <dbReference type="Rhea" id="RHEA:24056"/>
        <dbReference type="ChEBI" id="CHEBI:15377"/>
        <dbReference type="ChEBI" id="CHEBI:17268"/>
        <dbReference type="ChEBI" id="CHEBI:43474"/>
        <dbReference type="ChEBI" id="CHEBI:84139"/>
        <dbReference type="EC" id="3.1.3.25"/>
    </reaction>
</comment>
<evidence type="ECO:0000313" key="8">
    <source>
        <dbReference type="EMBL" id="MBA9026638.1"/>
    </source>
</evidence>
<comment type="cofactor">
    <cofactor evidence="2 7">
        <name>Mg(2+)</name>
        <dbReference type="ChEBI" id="CHEBI:18420"/>
    </cofactor>
</comment>
<name>A0ABR6CPQ5_9BACI</name>
<gene>
    <name evidence="8" type="ORF">HNP81_001923</name>
</gene>
<dbReference type="InterPro" id="IPR033942">
    <property type="entry name" value="IMPase"/>
</dbReference>
<evidence type="ECO:0000256" key="6">
    <source>
        <dbReference type="ARBA" id="ARBA00022842"/>
    </source>
</evidence>
<evidence type="ECO:0000256" key="7">
    <source>
        <dbReference type="RuleBase" id="RU364068"/>
    </source>
</evidence>
<dbReference type="PANTHER" id="PTHR20854:SF4">
    <property type="entry name" value="INOSITOL-1-MONOPHOSPHATASE-RELATED"/>
    <property type="match status" value="1"/>
</dbReference>
<dbReference type="RefSeq" id="WP_182502425.1">
    <property type="nucleotide sequence ID" value="NZ_JACJHX010000004.1"/>
</dbReference>
<evidence type="ECO:0000256" key="2">
    <source>
        <dbReference type="ARBA" id="ARBA00001946"/>
    </source>
</evidence>
<comment type="caution">
    <text evidence="8">The sequence shown here is derived from an EMBL/GenBank/DDBJ whole genome shotgun (WGS) entry which is preliminary data.</text>
</comment>
<keyword evidence="4 7" id="KW-0479">Metal-binding</keyword>
<dbReference type="PRINTS" id="PR00377">
    <property type="entry name" value="IMPHPHTASES"/>
</dbReference>
<dbReference type="EMBL" id="JACJHX010000004">
    <property type="protein sequence ID" value="MBA9026638.1"/>
    <property type="molecule type" value="Genomic_DNA"/>
</dbReference>
<evidence type="ECO:0000256" key="3">
    <source>
        <dbReference type="ARBA" id="ARBA00009759"/>
    </source>
</evidence>
<evidence type="ECO:0000256" key="4">
    <source>
        <dbReference type="ARBA" id="ARBA00022723"/>
    </source>
</evidence>
<dbReference type="InterPro" id="IPR000760">
    <property type="entry name" value="Inositol_monophosphatase-like"/>
</dbReference>
<keyword evidence="6 7" id="KW-0460">Magnesium</keyword>
<reference evidence="8 9" key="1">
    <citation type="submission" date="2020-08" db="EMBL/GenBank/DDBJ databases">
        <title>Genomic Encyclopedia of Type Strains, Phase IV (KMG-IV): sequencing the most valuable type-strain genomes for metagenomic binning, comparative biology and taxonomic classification.</title>
        <authorList>
            <person name="Goeker M."/>
        </authorList>
    </citation>
    <scope>NUCLEOTIDE SEQUENCE [LARGE SCALE GENOMIC DNA]</scope>
    <source>
        <strain evidence="8 9">DSM 105481</strain>
    </source>
</reference>
<evidence type="ECO:0000256" key="5">
    <source>
        <dbReference type="ARBA" id="ARBA00022801"/>
    </source>
</evidence>
<dbReference type="InterPro" id="IPR020583">
    <property type="entry name" value="Inositol_monoP_metal-BS"/>
</dbReference>
<proteinExistence type="inferred from homology"/>
<comment type="similarity">
    <text evidence="3 7">Belongs to the inositol monophosphatase superfamily.</text>
</comment>
<keyword evidence="9" id="KW-1185">Reference proteome</keyword>
<dbReference type="InterPro" id="IPR020550">
    <property type="entry name" value="Inositol_monophosphatase_CS"/>
</dbReference>
<organism evidence="8 9">
    <name type="scientific">Peribacillus huizhouensis</name>
    <dbReference type="NCBI Taxonomy" id="1501239"/>
    <lineage>
        <taxon>Bacteria</taxon>
        <taxon>Bacillati</taxon>
        <taxon>Bacillota</taxon>
        <taxon>Bacilli</taxon>
        <taxon>Bacillales</taxon>
        <taxon>Bacillaceae</taxon>
        <taxon>Peribacillus</taxon>
    </lineage>
</organism>
<evidence type="ECO:0000313" key="9">
    <source>
        <dbReference type="Proteomes" id="UP000626697"/>
    </source>
</evidence>
<dbReference type="CDD" id="cd01639">
    <property type="entry name" value="IMPase"/>
    <property type="match status" value="1"/>
</dbReference>
<dbReference type="Proteomes" id="UP000626697">
    <property type="component" value="Unassembled WGS sequence"/>
</dbReference>
<dbReference type="GO" id="GO:0052834">
    <property type="term" value="F:inositol monophosphate phosphatase activity"/>
    <property type="evidence" value="ECO:0007669"/>
    <property type="project" value="UniProtKB-EC"/>
</dbReference>
<dbReference type="PROSITE" id="PS00629">
    <property type="entry name" value="IMP_1"/>
    <property type="match status" value="1"/>
</dbReference>
<dbReference type="PANTHER" id="PTHR20854">
    <property type="entry name" value="INOSITOL MONOPHOSPHATASE"/>
    <property type="match status" value="1"/>
</dbReference>
<sequence length="264" mass="28939">MSEELFEKGEKDMYKSYLDFAIELGKEAGQFIVPHAGKAGQQTVKSAKDFVTEMDIQVENLIIRRIKEQYPTHQVFSEEAGNIEGTEDFEWVIDPIDGTVNYSVGIPLYGVSIALTHKGDPVVAVISLPGLGELFWAAKGEGTFLNGQPIQVRDASIAEAFVSVGDFAKDGNKESNRERLLLLDNIVNDVYRIRIIGTAAVTLAYIAAGRLDAAIYLNPNWYDVAAGQLLITEAGGTQSLAGNHTIYATNKIMDELKNLILVQQ</sequence>
<dbReference type="SUPFAM" id="SSF56655">
    <property type="entry name" value="Carbohydrate phosphatase"/>
    <property type="match status" value="1"/>
</dbReference>
<dbReference type="Gene3D" id="3.40.190.80">
    <property type="match status" value="1"/>
</dbReference>
<protein>
    <recommendedName>
        <fullName evidence="7">Inositol-1-monophosphatase</fullName>
        <ecNumber evidence="7">3.1.3.25</ecNumber>
    </recommendedName>
</protein>